<dbReference type="AlphaFoldDB" id="A0AAD2H2Z8"/>
<organism evidence="1 2">
    <name type="scientific">Mycena citricolor</name>
    <dbReference type="NCBI Taxonomy" id="2018698"/>
    <lineage>
        <taxon>Eukaryota</taxon>
        <taxon>Fungi</taxon>
        <taxon>Dikarya</taxon>
        <taxon>Basidiomycota</taxon>
        <taxon>Agaricomycotina</taxon>
        <taxon>Agaricomycetes</taxon>
        <taxon>Agaricomycetidae</taxon>
        <taxon>Agaricales</taxon>
        <taxon>Marasmiineae</taxon>
        <taxon>Mycenaceae</taxon>
        <taxon>Mycena</taxon>
    </lineage>
</organism>
<comment type="caution">
    <text evidence="1">The sequence shown here is derived from an EMBL/GenBank/DDBJ whole genome shotgun (WGS) entry which is preliminary data.</text>
</comment>
<accession>A0AAD2H2Z8</accession>
<name>A0AAD2H2Z8_9AGAR</name>
<reference evidence="1" key="1">
    <citation type="submission" date="2023-11" db="EMBL/GenBank/DDBJ databases">
        <authorList>
            <person name="De Vega J J."/>
            <person name="De Vega J J."/>
        </authorList>
    </citation>
    <scope>NUCLEOTIDE SEQUENCE</scope>
</reference>
<dbReference type="EMBL" id="CAVNYO010000132">
    <property type="protein sequence ID" value="CAK5267735.1"/>
    <property type="molecule type" value="Genomic_DNA"/>
</dbReference>
<gene>
    <name evidence="1" type="ORF">MYCIT1_LOCUS10497</name>
</gene>
<sequence>MSPSTTSARLSSDIRALTDALTRISGFASSLSPSKHQEATSHRTFHHVSTLLNRDGSEKDMALSGVSLHHRFLLFAVCSEDESAQSGKSTSRKMKIEHLRTTKRCTSPEHMDALLNSGLESVPLRQHTLDLSRILEGFAAYDIPAEEREDRQSKCLVFILQRSFGKIAQRFNTIQSFFLREPWWKFAIGWQPSKDELKPKKFSLKPHIAIIYNALSPGTMPFGASVILDTAMAGKCVQGLGVLLDVIDRKIWTCRSASASEDSWERLNTTIRMLYSLLYESDILRHILYLPCFSLHIQSLSTDEDRCDGPFLFRQLQRVVAWHRALLVLSGTKVVRAAIPVDLSVIDVPPSPSDRTAIMKLVHELYPASSSETMSLIDSYLLDFGVYDMDAKFPAHHKANLLGVVMAADSPNIASLFDATTASDPRRLHALKDVGQFPSVDVLSDKLKGLLQALGTSASCCYMCDKLASLLSIDPSAPAPSFYDTVHQPWSPPLGSTVQVLRLLRSDLMDQLRRYLDWVVLQESSNQRIEEEKPLRKIPGQGSMFHMIETIIASHVKG</sequence>
<protein>
    <submittedName>
        <fullName evidence="1">Uncharacterized protein</fullName>
    </submittedName>
</protein>
<evidence type="ECO:0000313" key="2">
    <source>
        <dbReference type="Proteomes" id="UP001295794"/>
    </source>
</evidence>
<keyword evidence="2" id="KW-1185">Reference proteome</keyword>
<proteinExistence type="predicted"/>
<evidence type="ECO:0000313" key="1">
    <source>
        <dbReference type="EMBL" id="CAK5267735.1"/>
    </source>
</evidence>
<dbReference type="Proteomes" id="UP001295794">
    <property type="component" value="Unassembled WGS sequence"/>
</dbReference>